<sequence>MFDSMKFWTVLTRLAGILVLLFLLLPLFAIIPLAFNAGSIVSYPMTGLSTRWFEAVVSTPRWLNSIGNSMIVAAATVALSVPLGTAAALGLDRLHFAGKSVVMAILISPMIVPVIITAVGVYFFFAPMGLANSLLGLILAHSAIAVPYVLVSVNAVASQRDRRLERAGSSLGATPFVVFRTITMPLILPGIVSGAIFAFAASFDEVVIAMMITGPDQKTLPRELLSGTRENLDPSVLAVATIIIAISAGLLVALNLVGAKRKVAG</sequence>
<proteinExistence type="inferred from homology"/>
<evidence type="ECO:0000256" key="5">
    <source>
        <dbReference type="ARBA" id="ARBA00022692"/>
    </source>
</evidence>
<dbReference type="GO" id="GO:0055085">
    <property type="term" value="P:transmembrane transport"/>
    <property type="evidence" value="ECO:0007669"/>
    <property type="project" value="InterPro"/>
</dbReference>
<comment type="similarity">
    <text evidence="8">Belongs to the binding-protein-dependent transport system permease family.</text>
</comment>
<evidence type="ECO:0000313" key="10">
    <source>
        <dbReference type="EMBL" id="SFV27558.1"/>
    </source>
</evidence>
<dbReference type="GO" id="GO:0005886">
    <property type="term" value="C:plasma membrane"/>
    <property type="evidence" value="ECO:0007669"/>
    <property type="project" value="UniProtKB-SubCell"/>
</dbReference>
<gene>
    <name evidence="10" type="ORF">SAMN05216456_0307</name>
</gene>
<keyword evidence="2 8" id="KW-0813">Transport</keyword>
<evidence type="ECO:0000256" key="3">
    <source>
        <dbReference type="ARBA" id="ARBA00022475"/>
    </source>
</evidence>
<dbReference type="CDD" id="cd06261">
    <property type="entry name" value="TM_PBP2"/>
    <property type="match status" value="1"/>
</dbReference>
<feature type="transmembrane region" description="Helical" evidence="8">
    <location>
        <begin position="137"/>
        <end position="157"/>
    </location>
</feature>
<dbReference type="AlphaFoldDB" id="A0A1I7MYX3"/>
<keyword evidence="3" id="KW-1003">Cell membrane</keyword>
<feature type="transmembrane region" description="Helical" evidence="8">
    <location>
        <begin position="236"/>
        <end position="257"/>
    </location>
</feature>
<feature type="domain" description="ABC transmembrane type-1" evidence="9">
    <location>
        <begin position="66"/>
        <end position="254"/>
    </location>
</feature>
<evidence type="ECO:0000256" key="1">
    <source>
        <dbReference type="ARBA" id="ARBA00004429"/>
    </source>
</evidence>
<keyword evidence="11" id="KW-1185">Reference proteome</keyword>
<keyword evidence="4" id="KW-0997">Cell inner membrane</keyword>
<organism evidence="10 11">
    <name type="scientific">Devosia crocina</name>
    <dbReference type="NCBI Taxonomy" id="429728"/>
    <lineage>
        <taxon>Bacteria</taxon>
        <taxon>Pseudomonadati</taxon>
        <taxon>Pseudomonadota</taxon>
        <taxon>Alphaproteobacteria</taxon>
        <taxon>Hyphomicrobiales</taxon>
        <taxon>Devosiaceae</taxon>
        <taxon>Devosia</taxon>
    </lineage>
</organism>
<dbReference type="Gene3D" id="1.10.3720.10">
    <property type="entry name" value="MetI-like"/>
    <property type="match status" value="1"/>
</dbReference>
<reference evidence="10 11" key="1">
    <citation type="submission" date="2016-10" db="EMBL/GenBank/DDBJ databases">
        <authorList>
            <person name="de Groot N.N."/>
        </authorList>
    </citation>
    <scope>NUCLEOTIDE SEQUENCE [LARGE SCALE GENOMIC DNA]</scope>
    <source>
        <strain evidence="10 11">IPL20</strain>
    </source>
</reference>
<dbReference type="PANTHER" id="PTHR43357">
    <property type="entry name" value="INNER MEMBRANE ABC TRANSPORTER PERMEASE PROTEIN YDCV"/>
    <property type="match status" value="1"/>
</dbReference>
<evidence type="ECO:0000256" key="7">
    <source>
        <dbReference type="ARBA" id="ARBA00023136"/>
    </source>
</evidence>
<keyword evidence="6 8" id="KW-1133">Transmembrane helix</keyword>
<dbReference type="InterPro" id="IPR000515">
    <property type="entry name" value="MetI-like"/>
</dbReference>
<evidence type="ECO:0000313" key="11">
    <source>
        <dbReference type="Proteomes" id="UP000199074"/>
    </source>
</evidence>
<accession>A0A1I7MYX3</accession>
<comment type="subcellular location">
    <subcellularLocation>
        <location evidence="1">Cell inner membrane</location>
        <topology evidence="1">Multi-pass membrane protein</topology>
    </subcellularLocation>
    <subcellularLocation>
        <location evidence="8">Cell membrane</location>
        <topology evidence="8">Multi-pass membrane protein</topology>
    </subcellularLocation>
</comment>
<dbReference type="Pfam" id="PF00528">
    <property type="entry name" value="BPD_transp_1"/>
    <property type="match status" value="1"/>
</dbReference>
<feature type="transmembrane region" description="Helical" evidence="8">
    <location>
        <begin position="66"/>
        <end position="89"/>
    </location>
</feature>
<name>A0A1I7MYX3_9HYPH</name>
<evidence type="ECO:0000259" key="9">
    <source>
        <dbReference type="PROSITE" id="PS50928"/>
    </source>
</evidence>
<dbReference type="EMBL" id="FPCK01000001">
    <property type="protein sequence ID" value="SFV27558.1"/>
    <property type="molecule type" value="Genomic_DNA"/>
</dbReference>
<dbReference type="OrthoDB" id="9782004at2"/>
<keyword evidence="5 8" id="KW-0812">Transmembrane</keyword>
<dbReference type="SUPFAM" id="SSF161098">
    <property type="entry name" value="MetI-like"/>
    <property type="match status" value="1"/>
</dbReference>
<dbReference type="PANTHER" id="PTHR43357:SF4">
    <property type="entry name" value="INNER MEMBRANE ABC TRANSPORTER PERMEASE PROTEIN YDCV"/>
    <property type="match status" value="1"/>
</dbReference>
<keyword evidence="7 8" id="KW-0472">Membrane</keyword>
<evidence type="ECO:0000256" key="2">
    <source>
        <dbReference type="ARBA" id="ARBA00022448"/>
    </source>
</evidence>
<dbReference type="Proteomes" id="UP000199074">
    <property type="component" value="Unassembled WGS sequence"/>
</dbReference>
<protein>
    <submittedName>
        <fullName evidence="10">Putative spermidine/putrescine transport system permease protein</fullName>
    </submittedName>
</protein>
<feature type="transmembrane region" description="Helical" evidence="8">
    <location>
        <begin position="101"/>
        <end position="125"/>
    </location>
</feature>
<feature type="transmembrane region" description="Helical" evidence="8">
    <location>
        <begin position="177"/>
        <end position="201"/>
    </location>
</feature>
<evidence type="ECO:0000256" key="8">
    <source>
        <dbReference type="RuleBase" id="RU363032"/>
    </source>
</evidence>
<dbReference type="InterPro" id="IPR035906">
    <property type="entry name" value="MetI-like_sf"/>
</dbReference>
<dbReference type="PROSITE" id="PS50928">
    <property type="entry name" value="ABC_TM1"/>
    <property type="match status" value="1"/>
</dbReference>
<evidence type="ECO:0000256" key="4">
    <source>
        <dbReference type="ARBA" id="ARBA00022519"/>
    </source>
</evidence>
<dbReference type="STRING" id="429728.SAMN05216456_0307"/>
<evidence type="ECO:0000256" key="6">
    <source>
        <dbReference type="ARBA" id="ARBA00022989"/>
    </source>
</evidence>
<dbReference type="RefSeq" id="WP_092419967.1">
    <property type="nucleotide sequence ID" value="NZ_FPCK01000001.1"/>
</dbReference>